<protein>
    <submittedName>
        <fullName evidence="1">NGG1p interacting factor NIF3</fullName>
    </submittedName>
</protein>
<dbReference type="InterPro" id="IPR015867">
    <property type="entry name" value="N-reg_PII/ATP_PRibTrfase_C"/>
</dbReference>
<comment type="caution">
    <text evidence="1">The sequence shown here is derived from an EMBL/GenBank/DDBJ whole genome shotgun (WGS) entry which is preliminary data.</text>
</comment>
<dbReference type="InterPro" id="IPR036069">
    <property type="entry name" value="DUF34/NIF3_sf"/>
</dbReference>
<sequence length="103" mass="12002">MYKLNFYVPVKEKEAVKYALFNIGVGKFENYEHCSFEALGMGQFKPINNADPYIGTIGEVERVEEYKVEMICQDDLITLAIQTLKKAHPYEEVAYEVFKMEDF</sequence>
<evidence type="ECO:0000313" key="2">
    <source>
        <dbReference type="Proteomes" id="UP001169069"/>
    </source>
</evidence>
<reference evidence="1" key="1">
    <citation type="submission" date="2023-01" db="EMBL/GenBank/DDBJ databases">
        <title>Sulfurovum sp. zt1-1 genome assembly.</title>
        <authorList>
            <person name="Wang J."/>
        </authorList>
    </citation>
    <scope>NUCLEOTIDE SEQUENCE</scope>
    <source>
        <strain evidence="1">Zt1-1</strain>
    </source>
</reference>
<gene>
    <name evidence="1" type="ORF">PGH07_05245</name>
</gene>
<evidence type="ECO:0000313" key="1">
    <source>
        <dbReference type="EMBL" id="MDM5271572.1"/>
    </source>
</evidence>
<accession>A0ABT7QXM7</accession>
<dbReference type="EMBL" id="JAQIBD010000002">
    <property type="protein sequence ID" value="MDM5271572.1"/>
    <property type="molecule type" value="Genomic_DNA"/>
</dbReference>
<keyword evidence="2" id="KW-1185">Reference proteome</keyword>
<dbReference type="SUPFAM" id="SSF102705">
    <property type="entry name" value="NIF3 (NGG1p interacting factor 3)-like"/>
    <property type="match status" value="1"/>
</dbReference>
<name>A0ABT7QXM7_9BACT</name>
<organism evidence="1 2">
    <name type="scientific">Sulfurovum zhangzhouensis</name>
    <dbReference type="NCBI Taxonomy" id="3019067"/>
    <lineage>
        <taxon>Bacteria</taxon>
        <taxon>Pseudomonadati</taxon>
        <taxon>Campylobacterota</taxon>
        <taxon>Epsilonproteobacteria</taxon>
        <taxon>Campylobacterales</taxon>
        <taxon>Sulfurovaceae</taxon>
        <taxon>Sulfurovum</taxon>
    </lineage>
</organism>
<dbReference type="Gene3D" id="3.30.70.120">
    <property type="match status" value="1"/>
</dbReference>
<dbReference type="PANTHER" id="PTHR41774">
    <property type="match status" value="1"/>
</dbReference>
<dbReference type="Proteomes" id="UP001169069">
    <property type="component" value="Unassembled WGS sequence"/>
</dbReference>
<proteinExistence type="predicted"/>
<dbReference type="PANTHER" id="PTHR41774:SF1">
    <property type="entry name" value="NGG1P INTERACTING FACTOR NIF3"/>
    <property type="match status" value="1"/>
</dbReference>
<dbReference type="RefSeq" id="WP_289413155.1">
    <property type="nucleotide sequence ID" value="NZ_JAQIBD010000002.1"/>
</dbReference>